<gene>
    <name evidence="3" type="primary">nagC_3</name>
    <name evidence="3" type="ORF">PAESOLCIP111_04519</name>
</gene>
<reference evidence="3" key="1">
    <citation type="submission" date="2021-06" db="EMBL/GenBank/DDBJ databases">
        <authorList>
            <person name="Criscuolo A."/>
        </authorList>
    </citation>
    <scope>NUCLEOTIDE SEQUENCE</scope>
    <source>
        <strain evidence="3">CIP111600</strain>
    </source>
</reference>
<evidence type="ECO:0000313" key="3">
    <source>
        <dbReference type="EMBL" id="CAG7643655.1"/>
    </source>
</evidence>
<dbReference type="AlphaFoldDB" id="A0A916K4F3"/>
<dbReference type="Pfam" id="PF01047">
    <property type="entry name" value="MarR"/>
    <property type="match status" value="1"/>
</dbReference>
<dbReference type="Pfam" id="PF00480">
    <property type="entry name" value="ROK"/>
    <property type="match status" value="1"/>
</dbReference>
<comment type="similarity">
    <text evidence="1">Belongs to the ROK (NagC/XylR) family.</text>
</comment>
<protein>
    <submittedName>
        <fullName evidence="3">N-acetylglucosamine repressor</fullName>
    </submittedName>
</protein>
<dbReference type="GO" id="GO:0003700">
    <property type="term" value="F:DNA-binding transcription factor activity"/>
    <property type="evidence" value="ECO:0007669"/>
    <property type="project" value="InterPro"/>
</dbReference>
<keyword evidence="4" id="KW-1185">Reference proteome</keyword>
<organism evidence="3 4">
    <name type="scientific">Paenibacillus solanacearum</name>
    <dbReference type="NCBI Taxonomy" id="2048548"/>
    <lineage>
        <taxon>Bacteria</taxon>
        <taxon>Bacillati</taxon>
        <taxon>Bacillota</taxon>
        <taxon>Bacilli</taxon>
        <taxon>Bacillales</taxon>
        <taxon>Paenibacillaceae</taxon>
        <taxon>Paenibacillus</taxon>
    </lineage>
</organism>
<dbReference type="PANTHER" id="PTHR18964">
    <property type="entry name" value="ROK (REPRESSOR, ORF, KINASE) FAMILY"/>
    <property type="match status" value="1"/>
</dbReference>
<dbReference type="EMBL" id="CAJVAS010000025">
    <property type="protein sequence ID" value="CAG7643655.1"/>
    <property type="molecule type" value="Genomic_DNA"/>
</dbReference>
<dbReference type="InterPro" id="IPR000600">
    <property type="entry name" value="ROK"/>
</dbReference>
<evidence type="ECO:0000313" key="4">
    <source>
        <dbReference type="Proteomes" id="UP000693672"/>
    </source>
</evidence>
<sequence>MPRKKDVIRTGNHQLIKEINQVLIFNAIRQRGPISRSQLAKELSLSPTTVTVIVDYFMENGFLIETGKGDSSGGRKPILVKLAPNAGIVIAVDLEQNRAAVLNMEAEILFLKQLQSPEKTGWVPSLIRVIDELIHEYQEVHNLRLLGIGIAVPGIIDLEKGKVITAANMNINHLSLKEELQKHFQVPILLENDANAAAYGEYLYGRGLMVQDFLYVHVGRGVGSGLFLSGNLFTGGAGGAGEFGHITVDENGPVCHCGNTGCVGHMISEAALLAKWNEWTGGKAPVPTLRELVELSNSGNEAALRLMDFAGELLGRGIITLVHLFNPSLIILGGELALDNTRLIQKVKQQIERRTMKMFSQHVRIEESFKRLDAGIVGAGSLALHHFFENLNVDLITSKPMLTK</sequence>
<comment type="caution">
    <text evidence="3">The sequence shown here is derived from an EMBL/GenBank/DDBJ whole genome shotgun (WGS) entry which is preliminary data.</text>
</comment>
<name>A0A916K4F3_9BACL</name>
<evidence type="ECO:0000256" key="1">
    <source>
        <dbReference type="ARBA" id="ARBA00006479"/>
    </source>
</evidence>
<dbReference type="RefSeq" id="WP_218094231.1">
    <property type="nucleotide sequence ID" value="NZ_CAJVAS010000025.1"/>
</dbReference>
<dbReference type="InterPro" id="IPR049874">
    <property type="entry name" value="ROK_cs"/>
</dbReference>
<dbReference type="PANTHER" id="PTHR18964:SF149">
    <property type="entry name" value="BIFUNCTIONAL UDP-N-ACETYLGLUCOSAMINE 2-EPIMERASE_N-ACETYLMANNOSAMINE KINASE"/>
    <property type="match status" value="1"/>
</dbReference>
<dbReference type="PROSITE" id="PS01125">
    <property type="entry name" value="ROK"/>
    <property type="match status" value="1"/>
</dbReference>
<accession>A0A916K4F3</accession>
<evidence type="ECO:0000259" key="2">
    <source>
        <dbReference type="Pfam" id="PF01047"/>
    </source>
</evidence>
<dbReference type="Proteomes" id="UP000693672">
    <property type="component" value="Unassembled WGS sequence"/>
</dbReference>
<dbReference type="InterPro" id="IPR000835">
    <property type="entry name" value="HTH_MarR-typ"/>
</dbReference>
<feature type="domain" description="HTH marR-type" evidence="2">
    <location>
        <begin position="20"/>
        <end position="63"/>
    </location>
</feature>
<proteinExistence type="inferred from homology"/>